<proteinExistence type="inferred from homology"/>
<dbReference type="Pfam" id="PF10557">
    <property type="entry name" value="Cullin_Nedd8"/>
    <property type="match status" value="1"/>
</dbReference>
<comment type="similarity">
    <text evidence="1 6 7">Belongs to the cullin family.</text>
</comment>
<feature type="compositionally biased region" description="Basic and acidic residues" evidence="8">
    <location>
        <begin position="1460"/>
        <end position="1476"/>
    </location>
</feature>
<dbReference type="SMART" id="SM00182">
    <property type="entry name" value="CULLIN"/>
    <property type="match status" value="1"/>
</dbReference>
<dbReference type="GO" id="GO:0008194">
    <property type="term" value="F:UDP-glycosyltransferase activity"/>
    <property type="evidence" value="ECO:0007669"/>
    <property type="project" value="InterPro"/>
</dbReference>
<dbReference type="InterPro" id="IPR019559">
    <property type="entry name" value="Cullin_neddylation_domain"/>
</dbReference>
<dbReference type="Pfam" id="PF00023">
    <property type="entry name" value="Ank"/>
    <property type="match status" value="1"/>
</dbReference>
<dbReference type="Gene3D" id="3.40.50.10140">
    <property type="entry name" value="Toll/interleukin-1 receptor homology (TIR) domain"/>
    <property type="match status" value="2"/>
</dbReference>
<keyword evidence="9" id="KW-1133">Transmembrane helix</keyword>
<gene>
    <name evidence="12" type="ORF">PHMEG_0003857</name>
</gene>
<comment type="caution">
    <text evidence="12">The sequence shown here is derived from an EMBL/GenBank/DDBJ whole genome shotgun (WGS) entry which is preliminary data.</text>
</comment>
<feature type="compositionally biased region" description="Polar residues" evidence="8">
    <location>
        <begin position="1726"/>
        <end position="1737"/>
    </location>
</feature>
<dbReference type="PROSITE" id="PS50088">
    <property type="entry name" value="ANK_REPEAT"/>
    <property type="match status" value="4"/>
</dbReference>
<dbReference type="Pfam" id="PF12796">
    <property type="entry name" value="Ank_2"/>
    <property type="match status" value="2"/>
</dbReference>
<dbReference type="FunFam" id="3.30.230.130:FF:000033">
    <property type="entry name" value="Cullin family-like protein"/>
    <property type="match status" value="1"/>
</dbReference>
<dbReference type="InterPro" id="IPR045093">
    <property type="entry name" value="Cullin"/>
</dbReference>
<evidence type="ECO:0000256" key="5">
    <source>
        <dbReference type="PROSITE-ProRule" id="PRU00023"/>
    </source>
</evidence>
<dbReference type="OrthoDB" id="426293at2759"/>
<evidence type="ECO:0000256" key="9">
    <source>
        <dbReference type="SAM" id="Phobius"/>
    </source>
</evidence>
<feature type="repeat" description="ANK" evidence="5">
    <location>
        <begin position="2035"/>
        <end position="2067"/>
    </location>
</feature>
<dbReference type="PANTHER" id="PTHR11932">
    <property type="entry name" value="CULLIN"/>
    <property type="match status" value="1"/>
</dbReference>
<feature type="transmembrane region" description="Helical" evidence="9">
    <location>
        <begin position="1316"/>
        <end position="1341"/>
    </location>
</feature>
<dbReference type="CDD" id="cd03784">
    <property type="entry name" value="GT1_Gtf-like"/>
    <property type="match status" value="1"/>
</dbReference>
<dbReference type="InterPro" id="IPR036388">
    <property type="entry name" value="WH-like_DNA-bd_sf"/>
</dbReference>
<keyword evidence="4" id="KW-0832">Ubl conjugation</keyword>
<dbReference type="Gene3D" id="1.10.10.10">
    <property type="entry name" value="Winged helix-like DNA-binding domain superfamily/Winged helix DNA-binding domain"/>
    <property type="match status" value="1"/>
</dbReference>
<feature type="region of interest" description="Disordered" evidence="8">
    <location>
        <begin position="1715"/>
        <end position="1737"/>
    </location>
</feature>
<dbReference type="Proteomes" id="UP000198211">
    <property type="component" value="Unassembled WGS sequence"/>
</dbReference>
<dbReference type="GO" id="GO:0031625">
    <property type="term" value="F:ubiquitin protein ligase binding"/>
    <property type="evidence" value="ECO:0007669"/>
    <property type="project" value="InterPro"/>
</dbReference>
<dbReference type="GO" id="GO:0007165">
    <property type="term" value="P:signal transduction"/>
    <property type="evidence" value="ECO:0007669"/>
    <property type="project" value="InterPro"/>
</dbReference>
<keyword evidence="9" id="KW-0812">Transmembrane</keyword>
<dbReference type="Pfam" id="PF26557">
    <property type="entry name" value="Cullin_AB"/>
    <property type="match status" value="1"/>
</dbReference>
<dbReference type="FunFam" id="1.10.10.10:FF:000014">
    <property type="entry name" value="Cullin 1"/>
    <property type="match status" value="1"/>
</dbReference>
<feature type="domain" description="TIR" evidence="11">
    <location>
        <begin position="2159"/>
        <end position="2328"/>
    </location>
</feature>
<evidence type="ECO:0000256" key="4">
    <source>
        <dbReference type="ARBA" id="ARBA00022843"/>
    </source>
</evidence>
<feature type="transmembrane region" description="Helical" evidence="9">
    <location>
        <begin position="1661"/>
        <end position="1685"/>
    </location>
</feature>
<feature type="domain" description="Cullin family profile" evidence="10">
    <location>
        <begin position="375"/>
        <end position="615"/>
    </location>
</feature>
<feature type="repeat" description="ANK" evidence="5">
    <location>
        <begin position="2104"/>
        <end position="2136"/>
    </location>
</feature>
<dbReference type="Pfam" id="PF00888">
    <property type="entry name" value="Cullin"/>
    <property type="match status" value="1"/>
</dbReference>
<evidence type="ECO:0000256" key="2">
    <source>
        <dbReference type="ARBA" id="ARBA00022499"/>
    </source>
</evidence>
<dbReference type="InterPro" id="IPR016159">
    <property type="entry name" value="Cullin_repeat-like_dom_sf"/>
</dbReference>
<evidence type="ECO:0000259" key="11">
    <source>
        <dbReference type="PROSITE" id="PS50104"/>
    </source>
</evidence>
<dbReference type="SUPFAM" id="SSF46785">
    <property type="entry name" value="Winged helix' DNA-binding domain"/>
    <property type="match status" value="1"/>
</dbReference>
<keyword evidence="9" id="KW-0472">Membrane</keyword>
<feature type="region of interest" description="Disordered" evidence="8">
    <location>
        <begin position="1460"/>
        <end position="1484"/>
    </location>
</feature>
<keyword evidence="5" id="KW-0040">ANK repeat</keyword>
<dbReference type="Gene3D" id="3.40.50.2000">
    <property type="entry name" value="Glycogen Phosphorylase B"/>
    <property type="match status" value="2"/>
</dbReference>
<dbReference type="InterPro" id="IPR036770">
    <property type="entry name" value="Ankyrin_rpt-contain_sf"/>
</dbReference>
<dbReference type="Gene3D" id="3.30.230.130">
    <property type="entry name" value="Cullin, Chain C, Domain 2"/>
    <property type="match status" value="1"/>
</dbReference>
<dbReference type="Pfam" id="PF00201">
    <property type="entry name" value="UDPGT"/>
    <property type="match status" value="1"/>
</dbReference>
<feature type="transmembrane region" description="Helical" evidence="9">
    <location>
        <begin position="1573"/>
        <end position="1599"/>
    </location>
</feature>
<evidence type="ECO:0000313" key="12">
    <source>
        <dbReference type="EMBL" id="OWZ21567.1"/>
    </source>
</evidence>
<accession>A0A225WWU8</accession>
<dbReference type="SMART" id="SM00248">
    <property type="entry name" value="ANK"/>
    <property type="match status" value="7"/>
</dbReference>
<protein>
    <submittedName>
        <fullName evidence="12">Cullin family protein</fullName>
    </submittedName>
</protein>
<dbReference type="SUPFAM" id="SSF75632">
    <property type="entry name" value="Cullin homology domain"/>
    <property type="match status" value="1"/>
</dbReference>
<dbReference type="InterPro" id="IPR036317">
    <property type="entry name" value="Cullin_homology_sf"/>
</dbReference>
<dbReference type="Pfam" id="PF13676">
    <property type="entry name" value="TIR_2"/>
    <property type="match status" value="1"/>
</dbReference>
<keyword evidence="13" id="KW-1185">Reference proteome</keyword>
<evidence type="ECO:0000256" key="3">
    <source>
        <dbReference type="ARBA" id="ARBA00022679"/>
    </source>
</evidence>
<evidence type="ECO:0000313" key="13">
    <source>
        <dbReference type="Proteomes" id="UP000198211"/>
    </source>
</evidence>
<dbReference type="InterPro" id="IPR036390">
    <property type="entry name" value="WH_DNA-bd_sf"/>
</dbReference>
<dbReference type="STRING" id="4795.A0A225WWU8"/>
<dbReference type="FunFam" id="1.20.1310.10:FF:000006">
    <property type="entry name" value="Cullin 3"/>
    <property type="match status" value="1"/>
</dbReference>
<dbReference type="SUPFAM" id="SSF52200">
    <property type="entry name" value="Toll/Interleukin receptor TIR domain"/>
    <property type="match status" value="2"/>
</dbReference>
<feature type="transmembrane region" description="Helical" evidence="9">
    <location>
        <begin position="1620"/>
        <end position="1649"/>
    </location>
</feature>
<dbReference type="Gene3D" id="1.20.1310.10">
    <property type="entry name" value="Cullin Repeats"/>
    <property type="match status" value="4"/>
</dbReference>
<dbReference type="SUPFAM" id="SSF74788">
    <property type="entry name" value="Cullin repeat-like"/>
    <property type="match status" value="1"/>
</dbReference>
<organism evidence="12 13">
    <name type="scientific">Phytophthora megakarya</name>
    <dbReference type="NCBI Taxonomy" id="4795"/>
    <lineage>
        <taxon>Eukaryota</taxon>
        <taxon>Sar</taxon>
        <taxon>Stramenopiles</taxon>
        <taxon>Oomycota</taxon>
        <taxon>Peronosporomycetes</taxon>
        <taxon>Peronosporales</taxon>
        <taxon>Peronosporaceae</taxon>
        <taxon>Phytophthora</taxon>
    </lineage>
</organism>
<dbReference type="SUPFAM" id="SSF53756">
    <property type="entry name" value="UDP-Glycosyltransferase/glycogen phosphorylase"/>
    <property type="match status" value="1"/>
</dbReference>
<keyword evidence="2" id="KW-1017">Isopeptide bond</keyword>
<dbReference type="InterPro" id="IPR059120">
    <property type="entry name" value="Cullin-like_AB"/>
</dbReference>
<dbReference type="InterPro" id="IPR016158">
    <property type="entry name" value="Cullin_homology"/>
</dbReference>
<name>A0A225WWU8_9STRA</name>
<dbReference type="InterPro" id="IPR001373">
    <property type="entry name" value="Cullin_N"/>
</dbReference>
<dbReference type="GO" id="GO:0006511">
    <property type="term" value="P:ubiquitin-dependent protein catabolic process"/>
    <property type="evidence" value="ECO:0007669"/>
    <property type="project" value="InterPro"/>
</dbReference>
<dbReference type="Gene3D" id="1.25.40.20">
    <property type="entry name" value="Ankyrin repeat-containing domain"/>
    <property type="match status" value="3"/>
</dbReference>
<dbReference type="FunFam" id="1.20.1310.10:FF:000001">
    <property type="entry name" value="Cullin 3"/>
    <property type="match status" value="1"/>
</dbReference>
<feature type="repeat" description="ANK" evidence="5">
    <location>
        <begin position="1863"/>
        <end position="1895"/>
    </location>
</feature>
<dbReference type="InterPro" id="IPR002213">
    <property type="entry name" value="UDP_glucos_trans"/>
</dbReference>
<keyword evidence="3" id="KW-0808">Transferase</keyword>
<dbReference type="PROSITE" id="PS50104">
    <property type="entry name" value="TIR"/>
    <property type="match status" value="1"/>
</dbReference>
<dbReference type="InterPro" id="IPR002110">
    <property type="entry name" value="Ankyrin_rpt"/>
</dbReference>
<reference evidence="13" key="1">
    <citation type="submission" date="2017-03" db="EMBL/GenBank/DDBJ databases">
        <title>Phytopthora megakarya and P. palmivora, two closely related causual agents of cacao black pod achieved similar genome size and gene model numbers by different mechanisms.</title>
        <authorList>
            <person name="Ali S."/>
            <person name="Shao J."/>
            <person name="Larry D.J."/>
            <person name="Kronmiller B."/>
            <person name="Shen D."/>
            <person name="Strem M.D."/>
            <person name="Melnick R.L."/>
            <person name="Guiltinan M.J."/>
            <person name="Tyler B.M."/>
            <person name="Meinhardt L.W."/>
            <person name="Bailey B.A."/>
        </authorList>
    </citation>
    <scope>NUCLEOTIDE SEQUENCE [LARGE SCALE GENOMIC DNA]</scope>
    <source>
        <strain evidence="13">zdho120</strain>
    </source>
</reference>
<dbReference type="InterPro" id="IPR035897">
    <property type="entry name" value="Toll_tir_struct_dom_sf"/>
</dbReference>
<evidence type="ECO:0000256" key="1">
    <source>
        <dbReference type="ARBA" id="ARBA00006019"/>
    </source>
</evidence>
<evidence type="ECO:0000259" key="10">
    <source>
        <dbReference type="PROSITE" id="PS50069"/>
    </source>
</evidence>
<evidence type="ECO:0000256" key="8">
    <source>
        <dbReference type="SAM" id="MobiDB-lite"/>
    </source>
</evidence>
<dbReference type="EMBL" id="NBNE01000210">
    <property type="protein sequence ID" value="OWZ21567.1"/>
    <property type="molecule type" value="Genomic_DNA"/>
</dbReference>
<dbReference type="PROSITE" id="PS50297">
    <property type="entry name" value="ANK_REP_REGION"/>
    <property type="match status" value="4"/>
</dbReference>
<evidence type="ECO:0000256" key="6">
    <source>
        <dbReference type="PROSITE-ProRule" id="PRU00330"/>
    </source>
</evidence>
<sequence>MKKLVIKPYRQNMGMDQARAQEIWASLRTAIYEIFSHNASLLSFEELYRNSYNLVLHKHGDLLYSGVVGVITEHLQSVVSHVASESDALLLVALNDQWADHQVVMTMVRDILMYMDRTYVTQKRKLPVYDNGLYIFRDVIVRHDSVRERLRARLLLSIERERNGELVDRDLLKSVLRMLVDLGVHSNAVYEHDFEKFFLDTTLDFYRAEAQAMLDVATCPEYLEKAEQRLNEEGARVLHYLNPSTEHKLKTIVETQLIKNQAKALVDMEHSGCVVLFRDGKTQALRRMYSLFRRVPSTLPEISECVFQYIKTNGEEIVKTQSNPETSLDASQFVEKLLALREKFVGFLSECFFDDPQFHKSIKQGFEAFMNTNTVCAGYLAHYLDEMLRSKNRFEEEMDTRVAQVIALFRYLQDKDVFEEFYKILLAKRLLNSRGTSDEAEKLVISKLKAECGYQFTSKLEGMFKDMSISKDLMELYRKSGFDTRGSGFGINMTVAPMPLSVHVLTSGFWPTEMAPMCSLPLELVQLTQTFESFYYARHNGRKLAWMANMGTVDIRATFSADVEDGNRRHELNVSTYQAVILMLFNQRSEWRFKDLMERTGIDVKDLKRHLISLCTPKYKILIKSSKGKRIDEEADAFTVNDAYKSKLHRVRIPLVSQKETSLLPAVASNSTTGDALPPTVAEDRKHLVEASIVRIMKTRKQLQHNQLIAEVTRQMAGRFTPSPQLIKLRIESLIEREYLQRSTTDRRISVEPKANKSPNRDTMAESEFLGLAPLRSVAVQSTPIHRVQLLTSRSSNCRASVEPSLLQRQWRANAWLLLILGFCCCLGRLGADAATTEAAAMKSKSDNTVATSSDLYVVLVSIPVLDKMLPLKHLAETLLSRGVRVGFALPENCRQWVSDLEGLEFISLGNIGGKGRATAVDPTELETLGVYESYASTLRYYASFQRPMFGALLEDLEDDRPDLVVVDRYTFAGFDVCHRMQLPYVVNDPHLLFDIDSPPAYIPAPFSSFTMHRCLNSYYRLRFRLGLVHVYKEINAVRQEHGLEVVDSKDQMHGHALVLVNSVFGLDEARPMTPQFRMVGLLQSQKLQLERAEASTRRSRFPETLTKWLEAPEHQEEPLVFISFQTDVPLTPDFITTIMNALETVEARLLWKITLQEQTAFDLRSRPRDSVLFLGDGLDDAAVLALAPEIMLLITAGNFQSMQEALVAGVPILGLPHSAEQVEGVNAVVRAGAGLRLDGKSFSESSLHDAVDRMLVNEHKTFKDNAERLGELVQTGGGVERAADEVLAVAEFGARHLLPMRNLQPLYKTYLVDVYLIYGAILCGAAIILRTFVSVVLSIFQPLTPLEVLEVEELAANGQGSPSMDPNSPEATAQTQYVKLETPIKVVQTKEFSRQDTFNSDGSVVSAADAEHPVVSHYRPSRTPDASGVRLSGADRMVQDIQLGPRTITLDDEEVLVERKTQEVEQSRKDTDESSKAGATEHTMQMSSIELRDSVLPVLPKRYLNGQFLSNSYFSRRLLRLSQLIVVGDVIALGFFYFYESDKDDIGHGRLYVGSPLKVLVSSDEHSCATSLALAALVYHLFPAVFILGLPASGLRVFEPFRREQRIDRGGRLQKVKRTVCLQICELVGVTIFLYEALILGFFVYYVASGKIFVDCDSNIPAYLFCGCAVVMFWLLFVLMRAFARFREHLKMQLGAFKESDQTGDVKAHMLRTKMKRKKRQQQKNGSVETTPTPARSTVVKDVRKRLFRGAQLGDLKLIRRSIRIAKQNLGESFARELYPDPAMVFGIFGLAKKNPMHVAAYQGNIAAMDLLYKAHFKVNSFDKVSRVRFSTGDLFWYLASYFIPKPVVSADETYSSVFKTTLVTPLHCAVSTGRLAAVRWLIAHGADVNLCSKSSYRCESRMPPIFLADHPEIVHVLLRAGANHLAIPDPGHMNTITVLQLAYLRGNYAVAQVLEDWGGDVALTPLHAAAAMDDVATIRSFLRKKVNPDVLGELGYVGLNKRTPLHWAAVNGAVGAVDLLLAAKANANFQDAHGRTALHWAARVNRVDIVRILLAHGADPTIVDDGDMTPIMCAACAGGTNVDMFKVLVASGGDINHQLRLTGDTALHLAVKLDDQQTALALLSMGGDIMRTNHDGFRPIDCTTSTRLQFEIKRAAGTRDVMISYTHSHMEFALKLRKSLEDANITVWLDLMDPSGIGGGAVWREEIARGITNAAVVLCILTEDYAQSEWCLKELALAKQVGTPIMAISTEHAKISEELQVYLYTRQLVPFESAIVSVEQVNEKETRYEYDEDAYKNQLRMLLDGMRDEIEKRKEDNIKRNMRRAETNPMSGSGHGNSAMRSRRLNHAASGMSSTNTYGMDSMKFDERTLALSAFDTPNYYAYDSGGSSVHELGDDSAMPLHIGNSRRRGAPGSSRSIGSNGVFSASQRSMRLNNNYDYNGTNLSILSSTSSNSFVDDCGVSDSIVLDTGGYYFHRATSKEMSKRCGRTKALPERDSNILDEPNTSDSIVEDLQELNTATASGEQFVFISHGDYHQRFVRKLCVDMCREGGLRCYVDRKHMVKLSTTIEEDKEEELEKSKSKRPMLSRNEDMSVRIHEAKEAILKCSAFVVLISEKTLASELVKDQLAFAEDKGKKILPVVVNRMDFSLDIKYSLARSEFFHFFTKGDMKKSMASVLEAPFQVSTLVGTFLVSTLAVNSQVLAVEVMGMQATYNFVVGLQIYVKALCPLVDPTTRHYKALMASDMSLSQSMIGNFSTIVGRITDDLEEEDDELCYAGIQDDDFDSDEEMEMEDGKVHVVKEEAPSFSRAMQQHPALGALSADGSFDTRQRGSNSSISMLELTESSDPINISFDAMLGDKTQFSRAMQQHPALGALSADGSFDTRQRGSNSSISMLELTESSDPINISFDAMLGDKTPTK</sequence>
<evidence type="ECO:0000256" key="7">
    <source>
        <dbReference type="RuleBase" id="RU003829"/>
    </source>
</evidence>
<dbReference type="SMART" id="SM00884">
    <property type="entry name" value="Cullin_Nedd8"/>
    <property type="match status" value="1"/>
</dbReference>
<dbReference type="SMART" id="SM00255">
    <property type="entry name" value="TIR"/>
    <property type="match status" value="1"/>
</dbReference>
<dbReference type="FunFam" id="1.20.1310.10:FF:000037">
    <property type="entry name" value="Related to cullin 4A"/>
    <property type="match status" value="1"/>
</dbReference>
<dbReference type="InterPro" id="IPR000157">
    <property type="entry name" value="TIR_dom"/>
</dbReference>
<dbReference type="SUPFAM" id="SSF48403">
    <property type="entry name" value="Ankyrin repeat"/>
    <property type="match status" value="2"/>
</dbReference>
<feature type="repeat" description="ANK" evidence="5">
    <location>
        <begin position="2002"/>
        <end position="2034"/>
    </location>
</feature>
<dbReference type="PROSITE" id="PS50069">
    <property type="entry name" value="CULLIN_2"/>
    <property type="match status" value="1"/>
</dbReference>